<feature type="compositionally biased region" description="Basic and acidic residues" evidence="1">
    <location>
        <begin position="219"/>
        <end position="234"/>
    </location>
</feature>
<reference evidence="2" key="1">
    <citation type="submission" date="2025-08" db="UniProtKB">
        <authorList>
            <consortium name="Ensembl"/>
        </authorList>
    </citation>
    <scope>IDENTIFICATION</scope>
</reference>
<evidence type="ECO:0000256" key="1">
    <source>
        <dbReference type="SAM" id="MobiDB-lite"/>
    </source>
</evidence>
<proteinExistence type="predicted"/>
<feature type="region of interest" description="Disordered" evidence="1">
    <location>
        <begin position="1"/>
        <end position="22"/>
    </location>
</feature>
<evidence type="ECO:0000313" key="3">
    <source>
        <dbReference type="Proteomes" id="UP000694409"/>
    </source>
</evidence>
<sequence length="281" mass="29904">QELLGQVTEHSDTSADGQGLGEALSPKSPVVLQNLVNFTVSTATILIPEAKQTPLLTEATNARPRSQELITGARGTLRLLATFSQVSEGTDPGQGTGLGTPLAGRCGGADGAAASGILQLPRALARPPRHPGQHRALSPTGVQRRDFRLLNPAGEALHDGFHPQCTHLRSGLAVLHPPREAVPGFHRHRSLLPPPGLLDLQLALPLDADVVAGAHRVHSADGGHRRVPVHENRAAGDPPQLRPQIQRIDCRWQPRAAFCHCSRHNASNASESSLKKHSRSV</sequence>
<dbReference type="Ensembl" id="ENSSCAT00000019371.1">
    <property type="protein sequence ID" value="ENSSCAP00000017297.1"/>
    <property type="gene ID" value="ENSSCAG00000012578.1"/>
</dbReference>
<keyword evidence="3" id="KW-1185">Reference proteome</keyword>
<organism evidence="2 3">
    <name type="scientific">Serinus canaria</name>
    <name type="common">Island canary</name>
    <name type="synonym">Fringilla canaria</name>
    <dbReference type="NCBI Taxonomy" id="9135"/>
    <lineage>
        <taxon>Eukaryota</taxon>
        <taxon>Metazoa</taxon>
        <taxon>Chordata</taxon>
        <taxon>Craniata</taxon>
        <taxon>Vertebrata</taxon>
        <taxon>Euteleostomi</taxon>
        <taxon>Archelosauria</taxon>
        <taxon>Archosauria</taxon>
        <taxon>Dinosauria</taxon>
        <taxon>Saurischia</taxon>
        <taxon>Theropoda</taxon>
        <taxon>Coelurosauria</taxon>
        <taxon>Aves</taxon>
        <taxon>Neognathae</taxon>
        <taxon>Neoaves</taxon>
        <taxon>Telluraves</taxon>
        <taxon>Australaves</taxon>
        <taxon>Passeriformes</taxon>
        <taxon>Passeroidea</taxon>
        <taxon>Fringillidae</taxon>
        <taxon>Carduelinae</taxon>
        <taxon>Serinus</taxon>
    </lineage>
</organism>
<feature type="region of interest" description="Disordered" evidence="1">
    <location>
        <begin position="219"/>
        <end position="241"/>
    </location>
</feature>
<dbReference type="GeneTree" id="ENSGT00960000193217"/>
<accession>A0A8C9UFP5</accession>
<reference evidence="2" key="2">
    <citation type="submission" date="2025-09" db="UniProtKB">
        <authorList>
            <consortium name="Ensembl"/>
        </authorList>
    </citation>
    <scope>IDENTIFICATION</scope>
</reference>
<name>A0A8C9UFP5_SERCA</name>
<dbReference type="Proteomes" id="UP000694409">
    <property type="component" value="Unassembled WGS sequence"/>
</dbReference>
<evidence type="ECO:0000313" key="2">
    <source>
        <dbReference type="Ensembl" id="ENSSCAP00000017297.1"/>
    </source>
</evidence>
<gene>
    <name evidence="2" type="primary">SYS1</name>
</gene>
<dbReference type="AlphaFoldDB" id="A0A8C9UFP5"/>
<protein>
    <submittedName>
        <fullName evidence="2">SYS1 golgi trafficking protein</fullName>
    </submittedName>
</protein>